<proteinExistence type="predicted"/>
<comment type="caution">
    <text evidence="3">The sequence shown here is derived from an EMBL/GenBank/DDBJ whole genome shotgun (WGS) entry which is preliminary data.</text>
</comment>
<organism evidence="3 4">
    <name type="scientific">Candidatus Choladousia intestinavium</name>
    <dbReference type="NCBI Taxonomy" id="2840727"/>
    <lineage>
        <taxon>Bacteria</taxon>
        <taxon>Bacillati</taxon>
        <taxon>Bacillota</taxon>
        <taxon>Clostridia</taxon>
        <taxon>Lachnospirales</taxon>
        <taxon>Lachnospiraceae</taxon>
        <taxon>Lachnospiraceae incertae sedis</taxon>
        <taxon>Candidatus Choladousia</taxon>
    </lineage>
</organism>
<evidence type="ECO:0000256" key="1">
    <source>
        <dbReference type="ARBA" id="ARBA00022980"/>
    </source>
</evidence>
<dbReference type="EMBL" id="DVGK01000112">
    <property type="protein sequence ID" value="HIR14212.1"/>
    <property type="molecule type" value="Genomic_DNA"/>
</dbReference>
<keyword evidence="2" id="KW-0687">Ribonucleoprotein</keyword>
<keyword evidence="1" id="KW-0689">Ribosomal protein</keyword>
<gene>
    <name evidence="3" type="ORF">IAB31_09855</name>
</gene>
<dbReference type="CDD" id="cd06088">
    <property type="entry name" value="KOW_RPL14"/>
    <property type="match status" value="1"/>
</dbReference>
<reference evidence="3" key="2">
    <citation type="journal article" date="2021" name="PeerJ">
        <title>Extensive microbial diversity within the chicken gut microbiome revealed by metagenomics and culture.</title>
        <authorList>
            <person name="Gilroy R."/>
            <person name="Ravi A."/>
            <person name="Getino M."/>
            <person name="Pursley I."/>
            <person name="Horton D.L."/>
            <person name="Alikhan N.F."/>
            <person name="Baker D."/>
            <person name="Gharbi K."/>
            <person name="Hall N."/>
            <person name="Watson M."/>
            <person name="Adriaenssens E.M."/>
            <person name="Foster-Nyarko E."/>
            <person name="Jarju S."/>
            <person name="Secka A."/>
            <person name="Antonio M."/>
            <person name="Oren A."/>
            <person name="Chaudhuri R.R."/>
            <person name="La Ragione R."/>
            <person name="Hildebrand F."/>
            <person name="Pallen M.J."/>
        </authorList>
    </citation>
    <scope>NUCLEOTIDE SEQUENCE</scope>
    <source>
        <strain evidence="3">ChiSjej4B22-8148</strain>
    </source>
</reference>
<dbReference type="InterPro" id="IPR041985">
    <property type="entry name" value="Ribosomal_eL14_KOW"/>
</dbReference>
<dbReference type="GO" id="GO:0005840">
    <property type="term" value="C:ribosome"/>
    <property type="evidence" value="ECO:0007669"/>
    <property type="project" value="UniProtKB-KW"/>
</dbReference>
<dbReference type="SUPFAM" id="SSF50104">
    <property type="entry name" value="Translation proteins SH3-like domain"/>
    <property type="match status" value="1"/>
</dbReference>
<protein>
    <submittedName>
        <fullName evidence="3">KOW domain-containing RNA-binding protein</fullName>
    </submittedName>
</protein>
<reference evidence="3" key="1">
    <citation type="submission" date="2020-10" db="EMBL/GenBank/DDBJ databases">
        <authorList>
            <person name="Gilroy R."/>
        </authorList>
    </citation>
    <scope>NUCLEOTIDE SEQUENCE</scope>
    <source>
        <strain evidence="3">ChiSjej4B22-8148</strain>
    </source>
</reference>
<name>A0A9D1AF41_9FIRM</name>
<dbReference type="GO" id="GO:1990904">
    <property type="term" value="C:ribonucleoprotein complex"/>
    <property type="evidence" value="ECO:0007669"/>
    <property type="project" value="UniProtKB-KW"/>
</dbReference>
<dbReference type="InterPro" id="IPR008991">
    <property type="entry name" value="Translation_prot_SH3-like_sf"/>
</dbReference>
<evidence type="ECO:0000313" key="4">
    <source>
        <dbReference type="Proteomes" id="UP000886757"/>
    </source>
</evidence>
<evidence type="ECO:0000256" key="2">
    <source>
        <dbReference type="ARBA" id="ARBA00023274"/>
    </source>
</evidence>
<dbReference type="AlphaFoldDB" id="A0A9D1AF41"/>
<sequence>MRTWSSELLAVSKAGHDKGKIYLALPGEEGYCLLCDGKTRTLENPKKKKEKHVQVIRHLPEGLLEQMRSVCSDADIRRILKEYKQLHSEE</sequence>
<accession>A0A9D1AF41</accession>
<dbReference type="Proteomes" id="UP000886757">
    <property type="component" value="Unassembled WGS sequence"/>
</dbReference>
<evidence type="ECO:0000313" key="3">
    <source>
        <dbReference type="EMBL" id="HIR14212.1"/>
    </source>
</evidence>